<dbReference type="EMBL" id="JBBNAF010000010">
    <property type="protein sequence ID" value="KAK9107553.1"/>
    <property type="molecule type" value="Genomic_DNA"/>
</dbReference>
<feature type="region of interest" description="Disordered" evidence="1">
    <location>
        <begin position="1"/>
        <end position="28"/>
    </location>
</feature>
<comment type="caution">
    <text evidence="2">The sequence shown here is derived from an EMBL/GenBank/DDBJ whole genome shotgun (WGS) entry which is preliminary data.</text>
</comment>
<accession>A0AAP0FH86</accession>
<organism evidence="2 3">
    <name type="scientific">Stephania yunnanensis</name>
    <dbReference type="NCBI Taxonomy" id="152371"/>
    <lineage>
        <taxon>Eukaryota</taxon>
        <taxon>Viridiplantae</taxon>
        <taxon>Streptophyta</taxon>
        <taxon>Embryophyta</taxon>
        <taxon>Tracheophyta</taxon>
        <taxon>Spermatophyta</taxon>
        <taxon>Magnoliopsida</taxon>
        <taxon>Ranunculales</taxon>
        <taxon>Menispermaceae</taxon>
        <taxon>Menispermoideae</taxon>
        <taxon>Cissampelideae</taxon>
        <taxon>Stephania</taxon>
    </lineage>
</organism>
<evidence type="ECO:0000313" key="2">
    <source>
        <dbReference type="EMBL" id="KAK9107553.1"/>
    </source>
</evidence>
<dbReference type="AlphaFoldDB" id="A0AAP0FH86"/>
<dbReference type="InterPro" id="IPR027417">
    <property type="entry name" value="P-loop_NTPase"/>
</dbReference>
<protein>
    <submittedName>
        <fullName evidence="2">Uncharacterized protein</fullName>
    </submittedName>
</protein>
<proteinExistence type="predicted"/>
<dbReference type="Gene3D" id="3.40.50.300">
    <property type="entry name" value="P-loop containing nucleotide triphosphate hydrolases"/>
    <property type="match status" value="1"/>
</dbReference>
<evidence type="ECO:0000313" key="3">
    <source>
        <dbReference type="Proteomes" id="UP001420932"/>
    </source>
</evidence>
<sequence length="70" mass="7573">MTDQKRSSSSTKPDAPRRPPARSTTCLGILDHSNSDTVVYVGCGERGNEMAEVCDVYVSYGFSSIDKDIA</sequence>
<evidence type="ECO:0000256" key="1">
    <source>
        <dbReference type="SAM" id="MobiDB-lite"/>
    </source>
</evidence>
<keyword evidence="3" id="KW-1185">Reference proteome</keyword>
<dbReference type="Proteomes" id="UP001420932">
    <property type="component" value="Unassembled WGS sequence"/>
</dbReference>
<reference evidence="2 3" key="1">
    <citation type="submission" date="2024-01" db="EMBL/GenBank/DDBJ databases">
        <title>Genome assemblies of Stephania.</title>
        <authorList>
            <person name="Yang L."/>
        </authorList>
    </citation>
    <scope>NUCLEOTIDE SEQUENCE [LARGE SCALE GENOMIC DNA]</scope>
    <source>
        <strain evidence="2">YNDBR</strain>
        <tissue evidence="2">Leaf</tissue>
    </source>
</reference>
<name>A0AAP0FH86_9MAGN</name>
<gene>
    <name evidence="2" type="ORF">Syun_023564</name>
</gene>